<dbReference type="PANTHER" id="PTHR34580">
    <property type="match status" value="1"/>
</dbReference>
<dbReference type="InterPro" id="IPR057727">
    <property type="entry name" value="WCX_dom"/>
</dbReference>
<reference evidence="3 4" key="1">
    <citation type="submission" date="2017-11" db="EMBL/GenBank/DDBJ databases">
        <title>Genomic Encyclopedia of Archaeal and Bacterial Type Strains, Phase II (KMG-II): From Individual Species to Whole Genera.</title>
        <authorList>
            <person name="Goeker M."/>
        </authorList>
    </citation>
    <scope>NUCLEOTIDE SEQUENCE [LARGE SCALE GENOMIC DNA]</scope>
    <source>
        <strain evidence="3 4">DSM 25478</strain>
    </source>
</reference>
<dbReference type="InterPro" id="IPR026881">
    <property type="entry name" value="WYL_dom"/>
</dbReference>
<dbReference type="OrthoDB" id="3268930at2"/>
<dbReference type="PROSITE" id="PS52050">
    <property type="entry name" value="WYL"/>
    <property type="match status" value="1"/>
</dbReference>
<dbReference type="InterPro" id="IPR051534">
    <property type="entry name" value="CBASS_pafABC_assoc_protein"/>
</dbReference>
<comment type="caution">
    <text evidence="3">The sequence shown here is derived from an EMBL/GenBank/DDBJ whole genome shotgun (WGS) entry which is preliminary data.</text>
</comment>
<dbReference type="EMBL" id="PGFE01000002">
    <property type="protein sequence ID" value="PJJ74265.1"/>
    <property type="molecule type" value="Genomic_DNA"/>
</dbReference>
<sequence>MAYRSQAHERLLNLVIALVNTSASMTKQQIRSKVNGYAHAPTVEAFERMFERDKDALRELGVPVMTVDSGGHADDVGYRIDLDAYALRELDLTPAELGVLSLAAQFWADKNVRADISRALTKIRSAGVAEAAGDVVAGLAPRVRAVGEAYGPLLDAIGSRTAVTFTYRAASTGEVLSRVVEPWRIAARGGGWYLLGFDRERGAARAYRLSRVVGRVRAIGTAGAYALPDDVDVDALLGTRGGEPRTARLAVLAERAGALRARGTAVAPAAEPTVAEHTVAEPTVAGSESARDVVDVPFTSTTSLADEIAGYADAVLVLAPQDLRDAVVERLRLAAALGRTEAHDDDHAHDDDDRGSRG</sequence>
<name>A0A2M9CR03_9CELL</name>
<evidence type="ECO:0000313" key="3">
    <source>
        <dbReference type="EMBL" id="PJJ74265.1"/>
    </source>
</evidence>
<accession>A0A2M9CR03</accession>
<dbReference type="Pfam" id="PF25583">
    <property type="entry name" value="WCX"/>
    <property type="match status" value="1"/>
</dbReference>
<evidence type="ECO:0000259" key="1">
    <source>
        <dbReference type="Pfam" id="PF13280"/>
    </source>
</evidence>
<keyword evidence="4" id="KW-1185">Reference proteome</keyword>
<dbReference type="Pfam" id="PF13280">
    <property type="entry name" value="WYL"/>
    <property type="match status" value="1"/>
</dbReference>
<feature type="domain" description="WYL" evidence="1">
    <location>
        <begin position="150"/>
        <end position="212"/>
    </location>
</feature>
<dbReference type="AlphaFoldDB" id="A0A2M9CR03"/>
<dbReference type="PANTHER" id="PTHR34580:SF3">
    <property type="entry name" value="PROTEIN PAFB"/>
    <property type="match status" value="1"/>
</dbReference>
<proteinExistence type="predicted"/>
<dbReference type="Proteomes" id="UP000231693">
    <property type="component" value="Unassembled WGS sequence"/>
</dbReference>
<dbReference type="RefSeq" id="WP_100422888.1">
    <property type="nucleotide sequence ID" value="NZ_BOOX01000006.1"/>
</dbReference>
<feature type="domain" description="WCX" evidence="2">
    <location>
        <begin position="266"/>
        <end position="334"/>
    </location>
</feature>
<organism evidence="3 4">
    <name type="scientific">Sediminihabitans luteus</name>
    <dbReference type="NCBI Taxonomy" id="1138585"/>
    <lineage>
        <taxon>Bacteria</taxon>
        <taxon>Bacillati</taxon>
        <taxon>Actinomycetota</taxon>
        <taxon>Actinomycetes</taxon>
        <taxon>Micrococcales</taxon>
        <taxon>Cellulomonadaceae</taxon>
        <taxon>Sediminihabitans</taxon>
    </lineage>
</organism>
<gene>
    <name evidence="3" type="ORF">CLV28_1759</name>
</gene>
<evidence type="ECO:0000313" key="4">
    <source>
        <dbReference type="Proteomes" id="UP000231693"/>
    </source>
</evidence>
<evidence type="ECO:0000259" key="2">
    <source>
        <dbReference type="Pfam" id="PF25583"/>
    </source>
</evidence>
<protein>
    <submittedName>
        <fullName evidence="3">Transcriptional regulator</fullName>
    </submittedName>
</protein>